<proteinExistence type="predicted"/>
<protein>
    <submittedName>
        <fullName evidence="1">Uncharacterized protein</fullName>
    </submittedName>
</protein>
<reference evidence="1" key="1">
    <citation type="journal article" date="2021" name="Proc. Natl. Acad. Sci. U.S.A.">
        <title>A Catalog of Tens of Thousands of Viruses from Human Metagenomes Reveals Hidden Associations with Chronic Diseases.</title>
        <authorList>
            <person name="Tisza M.J."/>
            <person name="Buck C.B."/>
        </authorList>
    </citation>
    <scope>NUCLEOTIDE SEQUENCE</scope>
    <source>
        <strain evidence="1">Ct5Px37</strain>
    </source>
</reference>
<sequence>MTRLEGRRSAEMEEYDCYFCGDCVYYSLPKNGKPSRCKRIDHEVIKFSKPYFRCYDGNQHNGIPCSDFYPSSHMKYARAHWPGFDSYWDCYVKTILPYGNTNTYVWFCLNGDTSIRYGVPLLDFVFGTMVEESRLRAVKKMYYKQSRRSPTGYILVTEEIDGVETGGATPPEEDEA</sequence>
<name>A0A8S5N4U5_9CAUD</name>
<dbReference type="EMBL" id="BK015055">
    <property type="protein sequence ID" value="DAD89179.1"/>
    <property type="molecule type" value="Genomic_DNA"/>
</dbReference>
<organism evidence="1">
    <name type="scientific">Siphoviridae sp. ct5Px37</name>
    <dbReference type="NCBI Taxonomy" id="2826293"/>
    <lineage>
        <taxon>Viruses</taxon>
        <taxon>Duplodnaviria</taxon>
        <taxon>Heunggongvirae</taxon>
        <taxon>Uroviricota</taxon>
        <taxon>Caudoviricetes</taxon>
    </lineage>
</organism>
<evidence type="ECO:0000313" key="1">
    <source>
        <dbReference type="EMBL" id="DAD89179.1"/>
    </source>
</evidence>
<accession>A0A8S5N4U5</accession>